<dbReference type="AlphaFoldDB" id="A0A383DAA0"/>
<feature type="transmembrane region" description="Helical" evidence="1">
    <location>
        <begin position="44"/>
        <end position="61"/>
    </location>
</feature>
<keyword evidence="1" id="KW-0812">Transmembrane</keyword>
<evidence type="ECO:0000256" key="1">
    <source>
        <dbReference type="SAM" id="Phobius"/>
    </source>
</evidence>
<name>A0A383DAA0_9ZZZZ</name>
<sequence length="124" mass="13975">MNLTTVFRAAAVFMGMWILGMWFAPQMIMDQYAWQYTPGLKMMMRFMGLAMASLATLHWLIPEWSGNNISKFGMVTGLFWALFGVLGAYDLALDNVPPNANTIIGCVINFVFAILFYLNSKKAN</sequence>
<accession>A0A383DAA0</accession>
<keyword evidence="1" id="KW-1133">Transmembrane helix</keyword>
<dbReference type="EMBL" id="UINC01215642">
    <property type="protein sequence ID" value="SVE41426.1"/>
    <property type="molecule type" value="Genomic_DNA"/>
</dbReference>
<keyword evidence="1" id="KW-0472">Membrane</keyword>
<feature type="transmembrane region" description="Helical" evidence="1">
    <location>
        <begin position="100"/>
        <end position="118"/>
    </location>
</feature>
<reference evidence="2" key="1">
    <citation type="submission" date="2018-05" db="EMBL/GenBank/DDBJ databases">
        <authorList>
            <person name="Lanie J.A."/>
            <person name="Ng W.-L."/>
            <person name="Kazmierczak K.M."/>
            <person name="Andrzejewski T.M."/>
            <person name="Davidsen T.M."/>
            <person name="Wayne K.J."/>
            <person name="Tettelin H."/>
            <person name="Glass J.I."/>
            <person name="Rusch D."/>
            <person name="Podicherti R."/>
            <person name="Tsui H.-C.T."/>
            <person name="Winkler M.E."/>
        </authorList>
    </citation>
    <scope>NUCLEOTIDE SEQUENCE</scope>
</reference>
<gene>
    <name evidence="2" type="ORF">METZ01_LOCUS494280</name>
</gene>
<protein>
    <submittedName>
        <fullName evidence="2">Uncharacterized protein</fullName>
    </submittedName>
</protein>
<organism evidence="2">
    <name type="scientific">marine metagenome</name>
    <dbReference type="NCBI Taxonomy" id="408172"/>
    <lineage>
        <taxon>unclassified sequences</taxon>
        <taxon>metagenomes</taxon>
        <taxon>ecological metagenomes</taxon>
    </lineage>
</organism>
<feature type="transmembrane region" description="Helical" evidence="1">
    <location>
        <begin position="6"/>
        <end position="24"/>
    </location>
</feature>
<feature type="transmembrane region" description="Helical" evidence="1">
    <location>
        <begin position="73"/>
        <end position="93"/>
    </location>
</feature>
<evidence type="ECO:0000313" key="2">
    <source>
        <dbReference type="EMBL" id="SVE41426.1"/>
    </source>
</evidence>
<proteinExistence type="predicted"/>